<sequence length="23" mass="2638">MTLDPPPPHQLHCHILYTSPLNL</sequence>
<evidence type="ECO:0000313" key="1">
    <source>
        <dbReference type="EMBL" id="CDY70039.1"/>
    </source>
</evidence>
<dbReference type="PaxDb" id="3708-A0A078JT74"/>
<gene>
    <name evidence="1" type="primary">BnaCnng66460D</name>
    <name evidence="1" type="ORF">GSBRNA2T00095991001</name>
</gene>
<dbReference type="EMBL" id="LK040995">
    <property type="protein sequence ID" value="CDY70039.1"/>
    <property type="molecule type" value="Genomic_DNA"/>
</dbReference>
<dbReference type="AlphaFoldDB" id="A0A078JT74"/>
<proteinExistence type="predicted"/>
<protein>
    <submittedName>
        <fullName evidence="1">BnaCnng66460D protein</fullName>
    </submittedName>
</protein>
<accession>A0A078JT74</accession>
<organism evidence="1 2">
    <name type="scientific">Brassica napus</name>
    <name type="common">Rape</name>
    <dbReference type="NCBI Taxonomy" id="3708"/>
    <lineage>
        <taxon>Eukaryota</taxon>
        <taxon>Viridiplantae</taxon>
        <taxon>Streptophyta</taxon>
        <taxon>Embryophyta</taxon>
        <taxon>Tracheophyta</taxon>
        <taxon>Spermatophyta</taxon>
        <taxon>Magnoliopsida</taxon>
        <taxon>eudicotyledons</taxon>
        <taxon>Gunneridae</taxon>
        <taxon>Pentapetalae</taxon>
        <taxon>rosids</taxon>
        <taxon>malvids</taxon>
        <taxon>Brassicales</taxon>
        <taxon>Brassicaceae</taxon>
        <taxon>Brassiceae</taxon>
        <taxon>Brassica</taxon>
    </lineage>
</organism>
<keyword evidence="2" id="KW-1185">Reference proteome</keyword>
<reference evidence="1 2" key="1">
    <citation type="journal article" date="2014" name="Science">
        <title>Plant genetics. Early allopolyploid evolution in the post-Neolithic Brassica napus oilseed genome.</title>
        <authorList>
            <person name="Chalhoub B."/>
            <person name="Denoeud F."/>
            <person name="Liu S."/>
            <person name="Parkin I.A."/>
            <person name="Tang H."/>
            <person name="Wang X."/>
            <person name="Chiquet J."/>
            <person name="Belcram H."/>
            <person name="Tong C."/>
            <person name="Samans B."/>
            <person name="Correa M."/>
            <person name="Da Silva C."/>
            <person name="Just J."/>
            <person name="Falentin C."/>
            <person name="Koh C.S."/>
            <person name="Le Clainche I."/>
            <person name="Bernard M."/>
            <person name="Bento P."/>
            <person name="Noel B."/>
            <person name="Labadie K."/>
            <person name="Alberti A."/>
            <person name="Charles M."/>
            <person name="Arnaud D."/>
            <person name="Guo H."/>
            <person name="Daviaud C."/>
            <person name="Alamery S."/>
            <person name="Jabbari K."/>
            <person name="Zhao M."/>
            <person name="Edger P.P."/>
            <person name="Chelaifa H."/>
            <person name="Tack D."/>
            <person name="Lassalle G."/>
            <person name="Mestiri I."/>
            <person name="Schnel N."/>
            <person name="Le Paslier M.C."/>
            <person name="Fan G."/>
            <person name="Renault V."/>
            <person name="Bayer P.E."/>
            <person name="Golicz A.A."/>
            <person name="Manoli S."/>
            <person name="Lee T.H."/>
            <person name="Thi V.H."/>
            <person name="Chalabi S."/>
            <person name="Hu Q."/>
            <person name="Fan C."/>
            <person name="Tollenaere R."/>
            <person name="Lu Y."/>
            <person name="Battail C."/>
            <person name="Shen J."/>
            <person name="Sidebottom C.H."/>
            <person name="Wang X."/>
            <person name="Canaguier A."/>
            <person name="Chauveau A."/>
            <person name="Berard A."/>
            <person name="Deniot G."/>
            <person name="Guan M."/>
            <person name="Liu Z."/>
            <person name="Sun F."/>
            <person name="Lim Y.P."/>
            <person name="Lyons E."/>
            <person name="Town C.D."/>
            <person name="Bancroft I."/>
            <person name="Wang X."/>
            <person name="Meng J."/>
            <person name="Ma J."/>
            <person name="Pires J.C."/>
            <person name="King G.J."/>
            <person name="Brunel D."/>
            <person name="Delourme R."/>
            <person name="Renard M."/>
            <person name="Aury J.M."/>
            <person name="Adams K.L."/>
            <person name="Batley J."/>
            <person name="Snowdon R.J."/>
            <person name="Tost J."/>
            <person name="Edwards D."/>
            <person name="Zhou Y."/>
            <person name="Hua W."/>
            <person name="Sharpe A.G."/>
            <person name="Paterson A.H."/>
            <person name="Guan C."/>
            <person name="Wincker P."/>
        </authorList>
    </citation>
    <scope>NUCLEOTIDE SEQUENCE [LARGE SCALE GENOMIC DNA]</scope>
    <source>
        <strain evidence="2">cv. Darmor-bzh</strain>
    </source>
</reference>
<dbReference type="Gramene" id="CDY70039">
    <property type="protein sequence ID" value="CDY70039"/>
    <property type="gene ID" value="GSBRNA2T00095991001"/>
</dbReference>
<evidence type="ECO:0000313" key="2">
    <source>
        <dbReference type="Proteomes" id="UP000028999"/>
    </source>
</evidence>
<name>A0A078JT74_BRANA</name>
<dbReference type="Proteomes" id="UP000028999">
    <property type="component" value="Unassembled WGS sequence"/>
</dbReference>